<evidence type="ECO:0000256" key="2">
    <source>
        <dbReference type="ARBA" id="ARBA00023125"/>
    </source>
</evidence>
<keyword evidence="1" id="KW-0805">Transcription regulation</keyword>
<keyword evidence="2" id="KW-0238">DNA-binding</keyword>
<dbReference type="Pfam" id="PF12802">
    <property type="entry name" value="MarR_2"/>
    <property type="match status" value="1"/>
</dbReference>
<dbReference type="KEGG" id="trb:HB776_06665"/>
<name>A0A7G6TW19_9BRAD</name>
<dbReference type="InterPro" id="IPR052067">
    <property type="entry name" value="Metal_resp_HTH_trans_reg"/>
</dbReference>
<reference evidence="6" key="1">
    <citation type="journal article" date="2020" name="Mol. Plant Microbe">
        <title>Rhizobial microsymbionts of the narrowly endemic Oxytropis species growing in Kamchatka are characterized by significant genetic diversity and possess a set of genes that are associated with T3SS and T6SS secretion systems and can affect the development of symbiosis.</title>
        <authorList>
            <person name="Safronova V."/>
            <person name="Guro P."/>
            <person name="Sazanova A."/>
            <person name="Kuznetsova I."/>
            <person name="Belimov A."/>
            <person name="Yakubov V."/>
            <person name="Chirak E."/>
            <person name="Afonin A."/>
            <person name="Gogolev Y."/>
            <person name="Andronov E."/>
            <person name="Tikhonovich I."/>
        </authorList>
    </citation>
    <scope>NUCLEOTIDE SEQUENCE [LARGE SCALE GENOMIC DNA]</scope>
    <source>
        <strain evidence="6">581</strain>
    </source>
</reference>
<accession>A0A7G6TW19</accession>
<organism evidence="5 6">
    <name type="scientific">Tardiphaga robiniae</name>
    <dbReference type="NCBI Taxonomy" id="943830"/>
    <lineage>
        <taxon>Bacteria</taxon>
        <taxon>Pseudomonadati</taxon>
        <taxon>Pseudomonadota</taxon>
        <taxon>Alphaproteobacteria</taxon>
        <taxon>Hyphomicrobiales</taxon>
        <taxon>Nitrobacteraceae</taxon>
        <taxon>Tardiphaga</taxon>
    </lineage>
</organism>
<evidence type="ECO:0000256" key="1">
    <source>
        <dbReference type="ARBA" id="ARBA00023015"/>
    </source>
</evidence>
<dbReference type="SMART" id="SM00347">
    <property type="entry name" value="HTH_MARR"/>
    <property type="match status" value="1"/>
</dbReference>
<dbReference type="Proteomes" id="UP000515291">
    <property type="component" value="Chromosome"/>
</dbReference>
<evidence type="ECO:0000256" key="3">
    <source>
        <dbReference type="ARBA" id="ARBA00023163"/>
    </source>
</evidence>
<dbReference type="GO" id="GO:0003677">
    <property type="term" value="F:DNA binding"/>
    <property type="evidence" value="ECO:0007669"/>
    <property type="project" value="UniProtKB-KW"/>
</dbReference>
<dbReference type="InterPro" id="IPR036390">
    <property type="entry name" value="WH_DNA-bd_sf"/>
</dbReference>
<dbReference type="PRINTS" id="PR00598">
    <property type="entry name" value="HTHMARR"/>
</dbReference>
<dbReference type="PANTHER" id="PTHR35790">
    <property type="entry name" value="HTH-TYPE TRANSCRIPTIONAL REGULATOR PCHR"/>
    <property type="match status" value="1"/>
</dbReference>
<feature type="domain" description="HTH marR-type" evidence="4">
    <location>
        <begin position="42"/>
        <end position="175"/>
    </location>
</feature>
<protein>
    <submittedName>
        <fullName evidence="5">Winged helix-turn-helix transcriptional regulator</fullName>
    </submittedName>
</protein>
<gene>
    <name evidence="5" type="ORF">HB776_06665</name>
</gene>
<dbReference type="InterPro" id="IPR000835">
    <property type="entry name" value="HTH_MarR-typ"/>
</dbReference>
<dbReference type="PANTHER" id="PTHR35790:SF4">
    <property type="entry name" value="HTH-TYPE TRANSCRIPTIONAL REGULATOR PCHR"/>
    <property type="match status" value="1"/>
</dbReference>
<dbReference type="RefSeq" id="WP_184516204.1">
    <property type="nucleotide sequence ID" value="NZ_CP050292.1"/>
</dbReference>
<dbReference type="Gene3D" id="1.10.10.10">
    <property type="entry name" value="Winged helix-like DNA-binding domain superfamily/Winged helix DNA-binding domain"/>
    <property type="match status" value="1"/>
</dbReference>
<dbReference type="AlphaFoldDB" id="A0A7G6TW19"/>
<dbReference type="SUPFAM" id="SSF46785">
    <property type="entry name" value="Winged helix' DNA-binding domain"/>
    <property type="match status" value="1"/>
</dbReference>
<evidence type="ECO:0000313" key="6">
    <source>
        <dbReference type="Proteomes" id="UP000515291"/>
    </source>
</evidence>
<evidence type="ECO:0000259" key="4">
    <source>
        <dbReference type="PROSITE" id="PS50995"/>
    </source>
</evidence>
<sequence length="182" mass="19895">MSKNGSGKTVRKPAKAKVNKVNVRTVAARAPASKGGQLLDLERYVPAFITFIANKLSRNATALYQKRFGVNVTEWRIMSLLAIEPGIPASRICHVIGFDKGPVSRTLAMLEERGLVAINADPDDARTHSITLTTKGRTTHDAVIVTALERERKLLSCLDESEREVLIDLLRRIHGNLGAVTG</sequence>
<proteinExistence type="predicted"/>
<keyword evidence="3" id="KW-0804">Transcription</keyword>
<dbReference type="GO" id="GO:0003700">
    <property type="term" value="F:DNA-binding transcription factor activity"/>
    <property type="evidence" value="ECO:0007669"/>
    <property type="project" value="InterPro"/>
</dbReference>
<dbReference type="PROSITE" id="PS50995">
    <property type="entry name" value="HTH_MARR_2"/>
    <property type="match status" value="1"/>
</dbReference>
<dbReference type="EMBL" id="CP050292">
    <property type="protein sequence ID" value="QND70951.1"/>
    <property type="molecule type" value="Genomic_DNA"/>
</dbReference>
<dbReference type="InterPro" id="IPR036388">
    <property type="entry name" value="WH-like_DNA-bd_sf"/>
</dbReference>
<evidence type="ECO:0000313" key="5">
    <source>
        <dbReference type="EMBL" id="QND70951.1"/>
    </source>
</evidence>